<organism evidence="3 4">
    <name type="scientific">Sneathia sanguinegens</name>
    <dbReference type="NCBI Taxonomy" id="40543"/>
    <lineage>
        <taxon>Bacteria</taxon>
        <taxon>Fusobacteriati</taxon>
        <taxon>Fusobacteriota</taxon>
        <taxon>Fusobacteriia</taxon>
        <taxon>Fusobacteriales</taxon>
        <taxon>Leptotrichiaceae</taxon>
        <taxon>Sneathia</taxon>
    </lineage>
</organism>
<sequence>MITKKKKKRIIISIIIVLLLGIVGGVYLKHSKTSVVAPQTYEIVKKNIDFTYTITGVVESEKIVSVFADNATTVDKVNFRINDTVNKGDILLTFKPNDDNNSQRLNVAKAKAVLPFLREEYEAAKKVFSAGGISKSELNKAKEALESAVIDVKIASSGYKASPRVLIAPISGVITEANADDNYKIDPTRPLYKIEDTENLKITLEVPNYKAKNLSIGQEVTVSSDSLENNEVLSGNIKSIGKISKKSDNTNDAVTLVEVSLNNYSNLKPGDTVEAKISYLSLKNKLIIPLQYILYENNQAYTFILNKQNIVEKRKLVLGKNDNINYEVISGISEHDRLINNSEGLYKEGDKF</sequence>
<comment type="similarity">
    <text evidence="1">Belongs to the membrane fusion protein (MFP) (TC 8.A.1) family.</text>
</comment>
<name>A0ABT7HKI6_9FUSO</name>
<dbReference type="NCBIfam" id="TIGR01730">
    <property type="entry name" value="RND_mfp"/>
    <property type="match status" value="1"/>
</dbReference>
<keyword evidence="4" id="KW-1185">Reference proteome</keyword>
<comment type="caution">
    <text evidence="3">The sequence shown here is derived from an EMBL/GenBank/DDBJ whole genome shotgun (WGS) entry which is preliminary data.</text>
</comment>
<dbReference type="Gene3D" id="2.40.50.100">
    <property type="match status" value="1"/>
</dbReference>
<evidence type="ECO:0000256" key="1">
    <source>
        <dbReference type="ARBA" id="ARBA00009477"/>
    </source>
</evidence>
<dbReference type="PANTHER" id="PTHR30469:SF15">
    <property type="entry name" value="HLYD FAMILY OF SECRETION PROTEINS"/>
    <property type="match status" value="1"/>
</dbReference>
<gene>
    <name evidence="3" type="ORF">QQA45_05995</name>
</gene>
<dbReference type="Proteomes" id="UP001225134">
    <property type="component" value="Unassembled WGS sequence"/>
</dbReference>
<feature type="domain" description="Multidrug resistance protein MdtA-like C-terminal permuted SH3" evidence="2">
    <location>
        <begin position="285"/>
        <end position="339"/>
    </location>
</feature>
<dbReference type="Pfam" id="PF25967">
    <property type="entry name" value="RND-MFP_C"/>
    <property type="match status" value="1"/>
</dbReference>
<dbReference type="InterPro" id="IPR058627">
    <property type="entry name" value="MdtA-like_C"/>
</dbReference>
<evidence type="ECO:0000259" key="2">
    <source>
        <dbReference type="Pfam" id="PF25967"/>
    </source>
</evidence>
<dbReference type="RefSeq" id="WP_285153264.1">
    <property type="nucleotide sequence ID" value="NZ_CAUPPJ010000026.1"/>
</dbReference>
<proteinExistence type="inferred from homology"/>
<dbReference type="InterPro" id="IPR006143">
    <property type="entry name" value="RND_pump_MFP"/>
</dbReference>
<dbReference type="Gene3D" id="2.40.30.170">
    <property type="match status" value="1"/>
</dbReference>
<evidence type="ECO:0000313" key="4">
    <source>
        <dbReference type="Proteomes" id="UP001225134"/>
    </source>
</evidence>
<accession>A0ABT7HKI6</accession>
<protein>
    <submittedName>
        <fullName evidence="3">Efflux RND transporter periplasmic adaptor subunit</fullName>
    </submittedName>
</protein>
<evidence type="ECO:0000313" key="3">
    <source>
        <dbReference type="EMBL" id="MDK9581045.1"/>
    </source>
</evidence>
<dbReference type="Gene3D" id="2.40.420.20">
    <property type="match status" value="1"/>
</dbReference>
<dbReference type="EMBL" id="JASSPP010000010">
    <property type="protein sequence ID" value="MDK9581045.1"/>
    <property type="molecule type" value="Genomic_DNA"/>
</dbReference>
<reference evidence="3 4" key="1">
    <citation type="submission" date="2023-06" db="EMBL/GenBank/DDBJ databases">
        <title>Antibody response to the Sneathia vaginalis cytopathogenic toxin A during pregnancy.</title>
        <authorList>
            <person name="Mccoy Z.T."/>
            <person name="Serrano M.G."/>
            <person name="Spaine K."/>
            <person name="Edwards D.J."/>
            <person name="Buck G.A."/>
            <person name="Jefferson K."/>
        </authorList>
    </citation>
    <scope>NUCLEOTIDE SEQUENCE [LARGE SCALE GENOMIC DNA]</scope>
    <source>
        <strain evidence="3 4">CCUG 42621</strain>
    </source>
</reference>
<dbReference type="SUPFAM" id="SSF111369">
    <property type="entry name" value="HlyD-like secretion proteins"/>
    <property type="match status" value="1"/>
</dbReference>
<dbReference type="PANTHER" id="PTHR30469">
    <property type="entry name" value="MULTIDRUG RESISTANCE PROTEIN MDTA"/>
    <property type="match status" value="1"/>
</dbReference>